<keyword evidence="1" id="KW-0238">DNA-binding</keyword>
<reference evidence="3" key="1">
    <citation type="submission" date="2024-05" db="EMBL/GenBank/DDBJ databases">
        <title>Isolation and characterization of Sporomusa carbonis sp. nov., a carboxydotrophic hydrogenogen in the genus of Sporomusa isolated from a charcoal burning pile.</title>
        <authorList>
            <person name="Boeer T."/>
            <person name="Rosenbaum F."/>
            <person name="Eysell L."/>
            <person name="Mueller V."/>
            <person name="Daniel R."/>
            <person name="Poehlein A."/>
        </authorList>
    </citation>
    <scope>NUCLEOTIDE SEQUENCE [LARGE SCALE GENOMIC DNA]</scope>
    <source>
        <strain evidence="3">DSM 3132</strain>
    </source>
</reference>
<dbReference type="Pfam" id="PF13411">
    <property type="entry name" value="MerR_1"/>
    <property type="match status" value="1"/>
</dbReference>
<evidence type="ECO:0000313" key="4">
    <source>
        <dbReference type="Proteomes" id="UP000216052"/>
    </source>
</evidence>
<evidence type="ECO:0000256" key="1">
    <source>
        <dbReference type="ARBA" id="ARBA00023125"/>
    </source>
</evidence>
<evidence type="ECO:0000313" key="3">
    <source>
        <dbReference type="EMBL" id="XFO70940.1"/>
    </source>
</evidence>
<dbReference type="PANTHER" id="PTHR30204:SF97">
    <property type="entry name" value="MERR FAMILY REGULATORY PROTEIN"/>
    <property type="match status" value="1"/>
</dbReference>
<organism evidence="3 4">
    <name type="scientific">Sporomusa acidovorans (strain ATCC 49682 / DSM 3132 / Mol)</name>
    <dbReference type="NCBI Taxonomy" id="1123286"/>
    <lineage>
        <taxon>Bacteria</taxon>
        <taxon>Bacillati</taxon>
        <taxon>Bacillota</taxon>
        <taxon>Negativicutes</taxon>
        <taxon>Selenomonadales</taxon>
        <taxon>Sporomusaceae</taxon>
        <taxon>Sporomusa</taxon>
    </lineage>
</organism>
<feature type="domain" description="HTH merR-type" evidence="2">
    <location>
        <begin position="5"/>
        <end position="73"/>
    </location>
</feature>
<proteinExistence type="predicted"/>
<name>A0ABZ3IY57_SPOA4</name>
<keyword evidence="4" id="KW-1185">Reference proteome</keyword>
<dbReference type="EMBL" id="CP155571">
    <property type="protein sequence ID" value="XFO70940.1"/>
    <property type="molecule type" value="Genomic_DNA"/>
</dbReference>
<dbReference type="InterPro" id="IPR009061">
    <property type="entry name" value="DNA-bd_dom_put_sf"/>
</dbReference>
<dbReference type="SUPFAM" id="SSF46955">
    <property type="entry name" value="Putative DNA-binding domain"/>
    <property type="match status" value="1"/>
</dbReference>
<dbReference type="InterPro" id="IPR000551">
    <property type="entry name" value="MerR-type_HTH_dom"/>
</dbReference>
<gene>
    <name evidence="3" type="ORF">SPACI_009400</name>
</gene>
<dbReference type="Gene3D" id="1.10.1660.10">
    <property type="match status" value="1"/>
</dbReference>
<dbReference type="SMART" id="SM00422">
    <property type="entry name" value="HTH_MERR"/>
    <property type="match status" value="1"/>
</dbReference>
<evidence type="ECO:0000259" key="2">
    <source>
        <dbReference type="PROSITE" id="PS50937"/>
    </source>
</evidence>
<sequence length="162" mass="18778">MKEKLLTIGQVAELFKIRTSTLRYYEDIALLQPAERRSSRRYYSERELQKLTLIQLLQNNGLSLEDIRQVLTDPNGIKNWREIFNIIIDKLDEKIRLAQSSKNFLAYMLDCPAANLFQGRCPVLGREIECRPDQICQCPRFPELKAIHSHKASASHCHSSGF</sequence>
<dbReference type="RefSeq" id="WP_093793663.1">
    <property type="nucleotide sequence ID" value="NZ_CP155571.1"/>
</dbReference>
<protein>
    <recommendedName>
        <fullName evidence="2">HTH merR-type domain-containing protein</fullName>
    </recommendedName>
</protein>
<dbReference type="InterPro" id="IPR047057">
    <property type="entry name" value="MerR_fam"/>
</dbReference>
<accession>A0ABZ3IY57</accession>
<dbReference type="PANTHER" id="PTHR30204">
    <property type="entry name" value="REDOX-CYCLING DRUG-SENSING TRANSCRIPTIONAL ACTIVATOR SOXR"/>
    <property type="match status" value="1"/>
</dbReference>
<dbReference type="PROSITE" id="PS50937">
    <property type="entry name" value="HTH_MERR_2"/>
    <property type="match status" value="1"/>
</dbReference>
<dbReference type="Proteomes" id="UP000216052">
    <property type="component" value="Chromosome"/>
</dbReference>